<dbReference type="VEuPathDB" id="AmoebaDB:DICPUDRAFT_76200"/>
<dbReference type="InParanoid" id="F0ZCW8"/>
<evidence type="ECO:0000313" key="1">
    <source>
        <dbReference type="EMBL" id="EGC38210.1"/>
    </source>
</evidence>
<accession>F0ZCW8</accession>
<name>F0ZCW8_DICPU</name>
<gene>
    <name evidence="1" type="ORF">DICPUDRAFT_76200</name>
</gene>
<organism evidence="1 2">
    <name type="scientific">Dictyostelium purpureum</name>
    <name type="common">Slime mold</name>
    <dbReference type="NCBI Taxonomy" id="5786"/>
    <lineage>
        <taxon>Eukaryota</taxon>
        <taxon>Amoebozoa</taxon>
        <taxon>Evosea</taxon>
        <taxon>Eumycetozoa</taxon>
        <taxon>Dictyostelia</taxon>
        <taxon>Dictyosteliales</taxon>
        <taxon>Dictyosteliaceae</taxon>
        <taxon>Dictyostelium</taxon>
    </lineage>
</organism>
<dbReference type="EMBL" id="GL870981">
    <property type="protein sequence ID" value="EGC38210.1"/>
    <property type="molecule type" value="Genomic_DNA"/>
</dbReference>
<sequence length="461" mass="54722">MNNEILQNKMEVLFWGVFRNIFLFKEIFSNFNPNITRYPEISLPVIFKSGNLLAYKSFIKVYNLNKKQLVKFIQNHFEKGIFKIKSYHHFKMFCYLNDKYLLLINSIIKKCHFDFKKIINSNIKLKHLLIITNFALSCTIINKTTNNDIITENLKQLLKKINKYDIKKFELYVIDIVSLDFNNIYFKLIKECFNILLSLNSETSLETFFNDLCTKNKVVDTTIENSEKNKKKFLLILVVSFQNPCKREKVISIFKRFNSNVFNLNKVFSMKHLLTKSKFIYWLVQNAFAIFPNQYENTVEFEADFSNNGNQSSLLKFSCDFVFLFQIFYLYNQMDTITMLLIENPRGVLLKRNWALNCRPDFLNNFIINFLDSKYIWKSEQIKKLIIQFYNLASSSGNIEFLKVLLNYKDLIGVDVKELMDKALAENNIEMVEVLSKYTKINISNIKVKSLSYYHFKNNIE</sequence>
<evidence type="ECO:0000313" key="2">
    <source>
        <dbReference type="Proteomes" id="UP000001064"/>
    </source>
</evidence>
<dbReference type="RefSeq" id="XP_003285248.1">
    <property type="nucleotide sequence ID" value="XM_003285200.1"/>
</dbReference>
<dbReference type="KEGG" id="dpp:DICPUDRAFT_76200"/>
<reference evidence="2" key="1">
    <citation type="journal article" date="2011" name="Genome Biol.">
        <title>Comparative genomics of the social amoebae Dictyostelium discoideum and Dictyostelium purpureum.</title>
        <authorList>
            <consortium name="US DOE Joint Genome Institute (JGI-PGF)"/>
            <person name="Sucgang R."/>
            <person name="Kuo A."/>
            <person name="Tian X."/>
            <person name="Salerno W."/>
            <person name="Parikh A."/>
            <person name="Feasley C.L."/>
            <person name="Dalin E."/>
            <person name="Tu H."/>
            <person name="Huang E."/>
            <person name="Barry K."/>
            <person name="Lindquist E."/>
            <person name="Shapiro H."/>
            <person name="Bruce D."/>
            <person name="Schmutz J."/>
            <person name="Salamov A."/>
            <person name="Fey P."/>
            <person name="Gaudet P."/>
            <person name="Anjard C."/>
            <person name="Babu M.M."/>
            <person name="Basu S."/>
            <person name="Bushmanova Y."/>
            <person name="van der Wel H."/>
            <person name="Katoh-Kurasawa M."/>
            <person name="Dinh C."/>
            <person name="Coutinho P.M."/>
            <person name="Saito T."/>
            <person name="Elias M."/>
            <person name="Schaap P."/>
            <person name="Kay R.R."/>
            <person name="Henrissat B."/>
            <person name="Eichinger L."/>
            <person name="Rivero F."/>
            <person name="Putnam N.H."/>
            <person name="West C.M."/>
            <person name="Loomis W.F."/>
            <person name="Chisholm R.L."/>
            <person name="Shaulsky G."/>
            <person name="Strassmann J.E."/>
            <person name="Queller D.C."/>
            <person name="Kuspa A."/>
            <person name="Grigoriev I.V."/>
        </authorList>
    </citation>
    <scope>NUCLEOTIDE SEQUENCE [LARGE SCALE GENOMIC DNA]</scope>
    <source>
        <strain evidence="2">QSDP1</strain>
    </source>
</reference>
<dbReference type="GeneID" id="10502540"/>
<dbReference type="Proteomes" id="UP000001064">
    <property type="component" value="Unassembled WGS sequence"/>
</dbReference>
<dbReference type="AlphaFoldDB" id="F0ZCW8"/>
<protein>
    <submittedName>
        <fullName evidence="1">Uncharacterized protein</fullName>
    </submittedName>
</protein>
<keyword evidence="2" id="KW-1185">Reference proteome</keyword>
<proteinExistence type="predicted"/>